<evidence type="ECO:0000313" key="3">
    <source>
        <dbReference type="Proteomes" id="UP000499080"/>
    </source>
</evidence>
<sequence>MRACETPEQRNARFEQSRLGMSASRAVETPEISRDCLEEDRHRSLYVNRSIILTTYCPTTTSKTLDTRHTGGGSYGNRIFHCILGAERKGFTSLGVDRTGGSIICLCWKTNSSPNGSALGLPNVAFDFISVSVLSLTRLFDATLLRVYLLAVG</sequence>
<keyword evidence="3" id="KW-1185">Reference proteome</keyword>
<accession>A0A4Y2BR19</accession>
<evidence type="ECO:0000313" key="2">
    <source>
        <dbReference type="EMBL" id="GBL93726.1"/>
    </source>
</evidence>
<feature type="compositionally biased region" description="Basic and acidic residues" evidence="1">
    <location>
        <begin position="1"/>
        <end position="16"/>
    </location>
</feature>
<feature type="region of interest" description="Disordered" evidence="1">
    <location>
        <begin position="1"/>
        <end position="21"/>
    </location>
</feature>
<dbReference type="AlphaFoldDB" id="A0A4Y2BR19"/>
<name>A0A4Y2BR19_ARAVE</name>
<organism evidence="2 3">
    <name type="scientific">Araneus ventricosus</name>
    <name type="common">Orbweaver spider</name>
    <name type="synonym">Epeira ventricosa</name>
    <dbReference type="NCBI Taxonomy" id="182803"/>
    <lineage>
        <taxon>Eukaryota</taxon>
        <taxon>Metazoa</taxon>
        <taxon>Ecdysozoa</taxon>
        <taxon>Arthropoda</taxon>
        <taxon>Chelicerata</taxon>
        <taxon>Arachnida</taxon>
        <taxon>Araneae</taxon>
        <taxon>Araneomorphae</taxon>
        <taxon>Entelegynae</taxon>
        <taxon>Araneoidea</taxon>
        <taxon>Araneidae</taxon>
        <taxon>Araneus</taxon>
    </lineage>
</organism>
<dbReference type="Proteomes" id="UP000499080">
    <property type="component" value="Unassembled WGS sequence"/>
</dbReference>
<gene>
    <name evidence="2" type="ORF">AVEN_166768_1</name>
</gene>
<dbReference type="OrthoDB" id="8040188at2759"/>
<reference evidence="2 3" key="1">
    <citation type="journal article" date="2019" name="Sci. Rep.">
        <title>Orb-weaving spider Araneus ventricosus genome elucidates the spidroin gene catalogue.</title>
        <authorList>
            <person name="Kono N."/>
            <person name="Nakamura H."/>
            <person name="Ohtoshi R."/>
            <person name="Moran D.A.P."/>
            <person name="Shinohara A."/>
            <person name="Yoshida Y."/>
            <person name="Fujiwara M."/>
            <person name="Mori M."/>
            <person name="Tomita M."/>
            <person name="Arakawa K."/>
        </authorList>
    </citation>
    <scope>NUCLEOTIDE SEQUENCE [LARGE SCALE GENOMIC DNA]</scope>
</reference>
<protein>
    <submittedName>
        <fullName evidence="2">Uncharacterized protein</fullName>
    </submittedName>
</protein>
<evidence type="ECO:0000256" key="1">
    <source>
        <dbReference type="SAM" id="MobiDB-lite"/>
    </source>
</evidence>
<dbReference type="EMBL" id="BGPR01000096">
    <property type="protein sequence ID" value="GBL93726.1"/>
    <property type="molecule type" value="Genomic_DNA"/>
</dbReference>
<proteinExistence type="predicted"/>
<comment type="caution">
    <text evidence="2">The sequence shown here is derived from an EMBL/GenBank/DDBJ whole genome shotgun (WGS) entry which is preliminary data.</text>
</comment>